<dbReference type="InterPro" id="IPR043128">
    <property type="entry name" value="Rev_trsase/Diguanyl_cyclase"/>
</dbReference>
<feature type="region of interest" description="Disordered" evidence="1">
    <location>
        <begin position="535"/>
        <end position="576"/>
    </location>
</feature>
<gene>
    <name evidence="3" type="ORF">FSB_LOCUS34625</name>
</gene>
<evidence type="ECO:0000259" key="2">
    <source>
        <dbReference type="PROSITE" id="PS50878"/>
    </source>
</evidence>
<dbReference type="InterPro" id="IPR000477">
    <property type="entry name" value="RT_dom"/>
</dbReference>
<dbReference type="PANTHER" id="PTHR24559">
    <property type="entry name" value="TRANSPOSON TY3-I GAG-POL POLYPROTEIN"/>
    <property type="match status" value="1"/>
</dbReference>
<dbReference type="InterPro" id="IPR053134">
    <property type="entry name" value="RNA-dir_DNA_polymerase"/>
</dbReference>
<dbReference type="SUPFAM" id="SSF56672">
    <property type="entry name" value="DNA/RNA polymerases"/>
    <property type="match status" value="1"/>
</dbReference>
<reference evidence="3" key="1">
    <citation type="submission" date="2018-02" db="EMBL/GenBank/DDBJ databases">
        <authorList>
            <person name="Cohen D.B."/>
            <person name="Kent A.D."/>
        </authorList>
    </citation>
    <scope>NUCLEOTIDE SEQUENCE</scope>
</reference>
<organism evidence="3">
    <name type="scientific">Fagus sylvatica</name>
    <name type="common">Beechnut</name>
    <dbReference type="NCBI Taxonomy" id="28930"/>
    <lineage>
        <taxon>Eukaryota</taxon>
        <taxon>Viridiplantae</taxon>
        <taxon>Streptophyta</taxon>
        <taxon>Embryophyta</taxon>
        <taxon>Tracheophyta</taxon>
        <taxon>Spermatophyta</taxon>
        <taxon>Magnoliopsida</taxon>
        <taxon>eudicotyledons</taxon>
        <taxon>Gunneridae</taxon>
        <taxon>Pentapetalae</taxon>
        <taxon>rosids</taxon>
        <taxon>fabids</taxon>
        <taxon>Fagales</taxon>
        <taxon>Fagaceae</taxon>
        <taxon>Fagus</taxon>
    </lineage>
</organism>
<evidence type="ECO:0000256" key="1">
    <source>
        <dbReference type="SAM" id="MobiDB-lite"/>
    </source>
</evidence>
<dbReference type="InterPro" id="IPR043502">
    <property type="entry name" value="DNA/RNA_pol_sf"/>
</dbReference>
<dbReference type="AlphaFoldDB" id="A0A2N9H4N9"/>
<feature type="region of interest" description="Disordered" evidence="1">
    <location>
        <begin position="1"/>
        <end position="43"/>
    </location>
</feature>
<accession>A0A2N9H4N9</accession>
<evidence type="ECO:0000313" key="3">
    <source>
        <dbReference type="EMBL" id="SPD06743.1"/>
    </source>
</evidence>
<feature type="compositionally biased region" description="Basic residues" evidence="1">
    <location>
        <begin position="557"/>
        <end position="568"/>
    </location>
</feature>
<dbReference type="CDD" id="cd01647">
    <property type="entry name" value="RT_LTR"/>
    <property type="match status" value="1"/>
</dbReference>
<dbReference type="Gene3D" id="3.10.10.10">
    <property type="entry name" value="HIV Type 1 Reverse Transcriptase, subunit A, domain 1"/>
    <property type="match status" value="1"/>
</dbReference>
<feature type="domain" description="Reverse transcriptase" evidence="2">
    <location>
        <begin position="648"/>
        <end position="827"/>
    </location>
</feature>
<name>A0A2N9H4N9_FAGSY</name>
<dbReference type="PANTHER" id="PTHR24559:SF457">
    <property type="entry name" value="RNA-DIRECTED DNA POLYMERASE HOMOLOG"/>
    <property type="match status" value="1"/>
</dbReference>
<dbReference type="Pfam" id="PF00078">
    <property type="entry name" value="RVT_1"/>
    <property type="match status" value="1"/>
</dbReference>
<protein>
    <recommendedName>
        <fullName evidence="2">Reverse transcriptase domain-containing protein</fullName>
    </recommendedName>
</protein>
<dbReference type="PROSITE" id="PS50878">
    <property type="entry name" value="RT_POL"/>
    <property type="match status" value="1"/>
</dbReference>
<sequence length="951" mass="108870">MRTKGKKTTRISMKENQKGHSNTNVTPPRPPTPPKPEGKDSQLDSKIDSLEEKIRLIQGLNSFGNTDFSSMSWFPNMTVPPKFKAPEFEKYNGRGDPMIHLQMYCRKMAPYADNEPLLIQTFQDTLTGNAAEWYSQLKKISHWKELADTFLAQYGFNSQIAPDRFDLQRMEKKSNETFREFFVDLIPVGERIEDALKTKKIVDMTALMALAEQAAKKAPTKRKEGDVQMIGRSNGRPRQILPTFTMQPIQPRPMQAPAPAQVPAPALAPQLYPILIEKSLISPVVPRPYNGPQRRDFNPNSTCDFHFGEVGHTVENCGQLKHRVQDLIDHGVLKFEGLPNITTNPLPNHPEGGVNMVEIEEGNEERIAWRRLFYTLEKKRHITPYDWGYDWGYFMEDDTDEWRDVDFTEFFQFPCLIVPPGFVTPEFEIFYEDGDPEVHLQKYGEKMALHLENELLMISVFPESLSKQAAAWFYQLRNLTGWDDLVRVFLERYRFNPHSILEYLGLKKDEEPYIIPDPGVSKAIVEIKEESDMSSLPALAEGGEEEKDKLPPPAKEPKRRIPPPHHRPATANRERKPRRGLAYHCYSVSRVVMKPREVKIGTRCAAEQKEALIALLREFHEIFAWSYQDMPGLDTDIVVHKIPLKPECKPVKASTAPDEARTNIVPVPKKDGKVRMCVDYRDLNRASPKDNFPLPHIDTLVDNTATNVVFSFMDGFSGYNQIKMAEEDKSKTAFVTHWGTFVYDVMPFGLKNAGATYQRAMVTLFHDMIHHEIEVYVDDMIAKSRTAQDHLTDLRKLFQRLKKYQLRLNPNKCAFGVTSGKLLGFIVSGRGIEIDPAKVQAIRSMPAPRTEKEIRSFLGRINYIARFIAQLTATCEPLFKLLRKDVKIKWTEDCQKAFDKIKEYLLNPPILVPPTPGRPLIPIPHSPRSIHGLHVGTTRRDWEEGAGNLLS</sequence>
<feature type="region of interest" description="Disordered" evidence="1">
    <location>
        <begin position="217"/>
        <end position="239"/>
    </location>
</feature>
<proteinExistence type="predicted"/>
<dbReference type="FunFam" id="3.30.70.270:FF:000020">
    <property type="entry name" value="Transposon Tf2-6 polyprotein-like Protein"/>
    <property type="match status" value="1"/>
</dbReference>
<dbReference type="EMBL" id="OIVN01002826">
    <property type="protein sequence ID" value="SPD06743.1"/>
    <property type="molecule type" value="Genomic_DNA"/>
</dbReference>
<dbReference type="Gene3D" id="3.30.70.270">
    <property type="match status" value="2"/>
</dbReference>